<dbReference type="RefSeq" id="YP_009475785.1">
    <property type="nucleotide sequence ID" value="NC_037436.1"/>
</dbReference>
<keyword evidence="4" id="KW-0496">Mitochondrion</keyword>
<evidence type="ECO:0000256" key="3">
    <source>
        <dbReference type="ARBA" id="ARBA00023274"/>
    </source>
</evidence>
<dbReference type="InterPro" id="IPR019906">
    <property type="entry name" value="Ribosomal_uL6_bac-type"/>
</dbReference>
<comment type="similarity">
    <text evidence="1">Belongs to the universal ribosomal protein uL6 family.</text>
</comment>
<dbReference type="InterPro" id="IPR000702">
    <property type="entry name" value="Ribosomal_uL6-like"/>
</dbReference>
<protein>
    <submittedName>
        <fullName evidence="4">Ribosomal protein L6</fullName>
    </submittedName>
</protein>
<dbReference type="GO" id="GO:0003735">
    <property type="term" value="F:structural constituent of ribosome"/>
    <property type="evidence" value="ECO:0007669"/>
    <property type="project" value="InterPro"/>
</dbReference>
<accession>A0A2P1E6N0</accession>
<dbReference type="PIRSF" id="PIRSF002162">
    <property type="entry name" value="Ribosomal_L6"/>
    <property type="match status" value="1"/>
</dbReference>
<geneLocation type="mitochondrion" evidence="4"/>
<gene>
    <name evidence="4" type="primary">rpl6</name>
    <name evidence="4" type="ORF">TampMt_p032</name>
</gene>
<name>A0A2P1E6N0_9CRYP</name>
<dbReference type="InterPro" id="IPR036789">
    <property type="entry name" value="Ribosomal_uL6-like_a/b-dom_sf"/>
</dbReference>
<dbReference type="EMBL" id="MG680944">
    <property type="protein sequence ID" value="AVK94047.1"/>
    <property type="molecule type" value="Genomic_DNA"/>
</dbReference>
<keyword evidence="3" id="KW-0687">Ribonucleoprotein</keyword>
<keyword evidence="2 4" id="KW-0689">Ribosomal protein</keyword>
<dbReference type="Gene3D" id="3.90.930.12">
    <property type="entry name" value="Ribosomal protein L6, alpha-beta domain"/>
    <property type="match status" value="1"/>
</dbReference>
<dbReference type="PROSITE" id="PS00525">
    <property type="entry name" value="RIBOSOMAL_L6_1"/>
    <property type="match status" value="1"/>
</dbReference>
<evidence type="ECO:0000313" key="4">
    <source>
        <dbReference type="EMBL" id="AVK94047.1"/>
    </source>
</evidence>
<reference evidence="4" key="1">
    <citation type="journal article" date="2018" name="BMC Genomics">
        <title>Comparative mitochondrial genomics of cryptophyte algae: gene shuffling and dynamic mobile genetic elements.</title>
        <authorList>
            <person name="Kim J.I."/>
            <person name="Yoon H.S."/>
            <person name="Yi G."/>
            <person name="Shin W."/>
            <person name="Archibald J.M."/>
        </authorList>
    </citation>
    <scope>NUCLEOTIDE SEQUENCE</scope>
    <source>
        <strain evidence="4">HACCP-CR01</strain>
    </source>
</reference>
<dbReference type="PRINTS" id="PR00059">
    <property type="entry name" value="RIBOSOMALL6"/>
</dbReference>
<dbReference type="GO" id="GO:0002181">
    <property type="term" value="P:cytoplasmic translation"/>
    <property type="evidence" value="ECO:0007669"/>
    <property type="project" value="TreeGrafter"/>
</dbReference>
<dbReference type="AlphaFoldDB" id="A0A2P1E6N0"/>
<evidence type="ECO:0000256" key="2">
    <source>
        <dbReference type="ARBA" id="ARBA00022980"/>
    </source>
</evidence>
<dbReference type="PANTHER" id="PTHR11655">
    <property type="entry name" value="60S/50S RIBOSOMAL PROTEIN L6/L9"/>
    <property type="match status" value="1"/>
</dbReference>
<dbReference type="GO" id="GO:0019843">
    <property type="term" value="F:rRNA binding"/>
    <property type="evidence" value="ECO:0007669"/>
    <property type="project" value="InterPro"/>
</dbReference>
<dbReference type="GO" id="GO:0022625">
    <property type="term" value="C:cytosolic large ribosomal subunit"/>
    <property type="evidence" value="ECO:0007669"/>
    <property type="project" value="TreeGrafter"/>
</dbReference>
<proteinExistence type="inferred from homology"/>
<dbReference type="GeneID" id="36496165"/>
<sequence length="173" mass="19482">MKHNNAINVKNICLFRYDNFVIFMNSKGRAILDVSKSNAYLKCQIGSNSLKLDGSLPFGNKIESILNGLQTFYHKKLSLVGIGFRAWCYFDQSKNCQVLSIKVGLSRDVLIFVPSNIIILCLRPTLILIKGVDKEAVSLMACQIRSIRVPDSYKGKGIRYENEVVHVKPGKQK</sequence>
<evidence type="ECO:0000256" key="1">
    <source>
        <dbReference type="ARBA" id="ARBA00009356"/>
    </source>
</evidence>
<dbReference type="SUPFAM" id="SSF56053">
    <property type="entry name" value="Ribosomal protein L6"/>
    <property type="match status" value="1"/>
</dbReference>
<organism evidence="4">
    <name type="scientific">Teleaulax amphioxeia</name>
    <dbReference type="NCBI Taxonomy" id="77931"/>
    <lineage>
        <taxon>Eukaryota</taxon>
        <taxon>Cryptophyceae</taxon>
        <taxon>Pyrenomonadales</taxon>
        <taxon>Geminigeraceae</taxon>
        <taxon>Teleaulax</taxon>
    </lineage>
</organism>
<dbReference type="PANTHER" id="PTHR11655:SF14">
    <property type="entry name" value="LARGE RIBOSOMAL SUBUNIT PROTEIN UL6M"/>
    <property type="match status" value="1"/>
</dbReference>
<dbReference type="InterPro" id="IPR002358">
    <property type="entry name" value="Ribosomal_uL6_CS"/>
</dbReference>